<keyword evidence="2" id="KW-1185">Reference proteome</keyword>
<dbReference type="STRING" id="295068.MAQ5080_01352"/>
<dbReference type="Proteomes" id="UP000092627">
    <property type="component" value="Unassembled WGS sequence"/>
</dbReference>
<evidence type="ECO:0000313" key="2">
    <source>
        <dbReference type="Proteomes" id="UP000092627"/>
    </source>
</evidence>
<gene>
    <name evidence="1" type="ORF">MAQ5080_01352</name>
</gene>
<organism evidence="1 2">
    <name type="scientific">Marinomonas aquimarina</name>
    <dbReference type="NCBI Taxonomy" id="295068"/>
    <lineage>
        <taxon>Bacteria</taxon>
        <taxon>Pseudomonadati</taxon>
        <taxon>Pseudomonadota</taxon>
        <taxon>Gammaproteobacteria</taxon>
        <taxon>Oceanospirillales</taxon>
        <taxon>Oceanospirillaceae</taxon>
        <taxon>Marinomonas</taxon>
    </lineage>
</organism>
<protein>
    <submittedName>
        <fullName evidence="1">Uncharacterized protein</fullName>
    </submittedName>
</protein>
<evidence type="ECO:0000313" key="1">
    <source>
        <dbReference type="EMBL" id="SBS29301.1"/>
    </source>
</evidence>
<dbReference type="OrthoDB" id="598113at2"/>
<name>A0A1A8TB25_9GAMM</name>
<dbReference type="RefSeq" id="WP_067207710.1">
    <property type="nucleotide sequence ID" value="NZ_FLOC01000006.1"/>
</dbReference>
<proteinExistence type="predicted"/>
<accession>A0A1A8TB25</accession>
<dbReference type="AlphaFoldDB" id="A0A1A8TB25"/>
<dbReference type="EMBL" id="FLOC01000006">
    <property type="protein sequence ID" value="SBS29301.1"/>
    <property type="molecule type" value="Genomic_DNA"/>
</dbReference>
<dbReference type="InterPro" id="IPR005361">
    <property type="entry name" value="UPF0158"/>
</dbReference>
<dbReference type="Pfam" id="PF03682">
    <property type="entry name" value="UPF0158"/>
    <property type="match status" value="1"/>
</dbReference>
<sequence>MTATFSDIESAVEFVSSGDGMSEAYVDIQTGAIFYVDDVVEEEVPEDLYENSRYISLPGKYDLGLDKNTAIQFVAENLPAQLELAYEIFSKKGAYRRFKDFLNASDKLEAWYSYEERALRDAIIEWCQENNVPFSEAV</sequence>
<reference evidence="1 2" key="1">
    <citation type="submission" date="2016-06" db="EMBL/GenBank/DDBJ databases">
        <authorList>
            <person name="Kjaerup R.B."/>
            <person name="Dalgaard T.S."/>
            <person name="Juul-Madsen H.R."/>
        </authorList>
    </citation>
    <scope>NUCLEOTIDE SEQUENCE [LARGE SCALE GENOMIC DNA]</scope>
    <source>
        <strain evidence="1 2">CECT 5080</strain>
    </source>
</reference>